<evidence type="ECO:0000259" key="2">
    <source>
        <dbReference type="Pfam" id="PF00884"/>
    </source>
</evidence>
<feature type="chain" id="PRO_5015635503" evidence="1">
    <location>
        <begin position="26"/>
        <end position="454"/>
    </location>
</feature>
<dbReference type="PROSITE" id="PS51257">
    <property type="entry name" value="PROKAR_LIPOPROTEIN"/>
    <property type="match status" value="1"/>
</dbReference>
<dbReference type="PANTHER" id="PTHR43108">
    <property type="entry name" value="N-ACETYLGLUCOSAMINE-6-SULFATASE FAMILY MEMBER"/>
    <property type="match status" value="1"/>
</dbReference>
<dbReference type="AlphaFoldDB" id="A0A2S8FAF0"/>
<dbReference type="SUPFAM" id="SSF53649">
    <property type="entry name" value="Alkaline phosphatase-like"/>
    <property type="match status" value="1"/>
</dbReference>
<dbReference type="Gene3D" id="3.40.720.10">
    <property type="entry name" value="Alkaline Phosphatase, subunit A"/>
    <property type="match status" value="1"/>
</dbReference>
<protein>
    <submittedName>
        <fullName evidence="3">Sulfatase</fullName>
    </submittedName>
</protein>
<gene>
    <name evidence="3" type="ORF">C5Y96_15450</name>
</gene>
<dbReference type="Pfam" id="PF00884">
    <property type="entry name" value="Sulfatase"/>
    <property type="match status" value="1"/>
</dbReference>
<sequence>MRKQLILGAFLAAFSILTACQVASAAERPNLIFLLTDDQRWDALGCMGNPVIKTPNIDRLAKEGVVFENAFATTAICATSRASFITGQYARRHGIVDFRAVLSPEAFAQTFPALLRANGYQTAFIGKWGVGNDLPADQYDYWKGFPGQGKYFVDGRPHMTQHLEDQTLEFLDTCSPEKPFCLQVSFKAAHCQDGPGWQFQHAPKYTDYYADNTVVPAETVNDEHYQKLPKQLQGGESRVRWERRFDGNEMLQKNIKDYYRLLTGVDDFVGAMVAKLKEKKLADNTVILFTSDHGFFLGEHGLAGKWLMYEESIRIPMIVFDPRLPKDKRGQRREDMVLSIDVAPTLLDLAGIEPPSVMQGQSLTGLVTGKQTSGWRTEFLYEHLFPHATIPQSEGVREENWKYVFYPNSKPKLEQLFDLQQDPHEVTNLADDPKHADKLNAMRAELEQMRTSLQ</sequence>
<keyword evidence="1" id="KW-0732">Signal</keyword>
<evidence type="ECO:0000313" key="3">
    <source>
        <dbReference type="EMBL" id="PQO29148.1"/>
    </source>
</evidence>
<name>A0A2S8FAF0_9BACT</name>
<dbReference type="Proteomes" id="UP000240009">
    <property type="component" value="Unassembled WGS sequence"/>
</dbReference>
<dbReference type="InterPro" id="IPR000917">
    <property type="entry name" value="Sulfatase_N"/>
</dbReference>
<dbReference type="OrthoDB" id="237120at2"/>
<dbReference type="EMBL" id="PUIA01000042">
    <property type="protein sequence ID" value="PQO29148.1"/>
    <property type="molecule type" value="Genomic_DNA"/>
</dbReference>
<feature type="domain" description="Sulfatase N-terminal" evidence="2">
    <location>
        <begin position="29"/>
        <end position="352"/>
    </location>
</feature>
<dbReference type="RefSeq" id="WP_105355068.1">
    <property type="nucleotide sequence ID" value="NZ_PUIA01000042.1"/>
</dbReference>
<evidence type="ECO:0000256" key="1">
    <source>
        <dbReference type="SAM" id="SignalP"/>
    </source>
</evidence>
<feature type="signal peptide" evidence="1">
    <location>
        <begin position="1"/>
        <end position="25"/>
    </location>
</feature>
<evidence type="ECO:0000313" key="4">
    <source>
        <dbReference type="Proteomes" id="UP000240009"/>
    </source>
</evidence>
<comment type="caution">
    <text evidence="3">The sequence shown here is derived from an EMBL/GenBank/DDBJ whole genome shotgun (WGS) entry which is preliminary data.</text>
</comment>
<dbReference type="CDD" id="cd16031">
    <property type="entry name" value="G6S_like"/>
    <property type="match status" value="1"/>
</dbReference>
<organism evidence="3 4">
    <name type="scientific">Blastopirellula marina</name>
    <dbReference type="NCBI Taxonomy" id="124"/>
    <lineage>
        <taxon>Bacteria</taxon>
        <taxon>Pseudomonadati</taxon>
        <taxon>Planctomycetota</taxon>
        <taxon>Planctomycetia</taxon>
        <taxon>Pirellulales</taxon>
        <taxon>Pirellulaceae</taxon>
        <taxon>Blastopirellula</taxon>
    </lineage>
</organism>
<accession>A0A2S8FAF0</accession>
<proteinExistence type="predicted"/>
<reference evidence="3 4" key="1">
    <citation type="submission" date="2018-02" db="EMBL/GenBank/DDBJ databases">
        <title>Comparative genomes isolates from brazilian mangrove.</title>
        <authorList>
            <person name="Araujo J.E."/>
            <person name="Taketani R.G."/>
            <person name="Silva M.C.P."/>
            <person name="Loureco M.V."/>
            <person name="Andreote F.D."/>
        </authorList>
    </citation>
    <scope>NUCLEOTIDE SEQUENCE [LARGE SCALE GENOMIC DNA]</scope>
    <source>
        <strain evidence="3 4">HEX-2 MGV</strain>
    </source>
</reference>
<dbReference type="InterPro" id="IPR017850">
    <property type="entry name" value="Alkaline_phosphatase_core_sf"/>
</dbReference>
<dbReference type="PANTHER" id="PTHR43108:SF6">
    <property type="entry name" value="N-SULPHOGLUCOSAMINE SULPHOHYDROLASE"/>
    <property type="match status" value="1"/>
</dbReference>